<proteinExistence type="predicted"/>
<dbReference type="GO" id="GO:0016298">
    <property type="term" value="F:lipase activity"/>
    <property type="evidence" value="ECO:0007669"/>
    <property type="project" value="InterPro"/>
</dbReference>
<dbReference type="InterPro" id="IPR029058">
    <property type="entry name" value="AB_hydrolase_fold"/>
</dbReference>
<comment type="caution">
    <text evidence="2">The sequence shown here is derived from an EMBL/GenBank/DDBJ whole genome shotgun (WGS) entry which is preliminary data.</text>
</comment>
<evidence type="ECO:0000313" key="3">
    <source>
        <dbReference type="Proteomes" id="UP000499080"/>
    </source>
</evidence>
<protein>
    <recommendedName>
        <fullName evidence="1">Lipase domain-containing protein</fullName>
    </recommendedName>
</protein>
<gene>
    <name evidence="2" type="ORF">AVEN_16669_1</name>
</gene>
<evidence type="ECO:0000313" key="2">
    <source>
        <dbReference type="EMBL" id="GBO07433.1"/>
    </source>
</evidence>
<evidence type="ECO:0000259" key="1">
    <source>
        <dbReference type="Pfam" id="PF00151"/>
    </source>
</evidence>
<organism evidence="2 3">
    <name type="scientific">Araneus ventricosus</name>
    <name type="common">Orbweaver spider</name>
    <name type="synonym">Epeira ventricosa</name>
    <dbReference type="NCBI Taxonomy" id="182803"/>
    <lineage>
        <taxon>Eukaryota</taxon>
        <taxon>Metazoa</taxon>
        <taxon>Ecdysozoa</taxon>
        <taxon>Arthropoda</taxon>
        <taxon>Chelicerata</taxon>
        <taxon>Arachnida</taxon>
        <taxon>Araneae</taxon>
        <taxon>Araneomorphae</taxon>
        <taxon>Entelegynae</taxon>
        <taxon>Araneoidea</taxon>
        <taxon>Araneidae</taxon>
        <taxon>Araneus</taxon>
    </lineage>
</organism>
<feature type="domain" description="Lipase" evidence="1">
    <location>
        <begin position="23"/>
        <end position="77"/>
    </location>
</feature>
<dbReference type="Pfam" id="PF00151">
    <property type="entry name" value="Lipase"/>
    <property type="match status" value="1"/>
</dbReference>
<dbReference type="InterPro" id="IPR013818">
    <property type="entry name" value="Lipase"/>
</dbReference>
<reference evidence="2 3" key="1">
    <citation type="journal article" date="2019" name="Sci. Rep.">
        <title>Orb-weaving spider Araneus ventricosus genome elucidates the spidroin gene catalogue.</title>
        <authorList>
            <person name="Kono N."/>
            <person name="Nakamura H."/>
            <person name="Ohtoshi R."/>
            <person name="Moran D.A.P."/>
            <person name="Shinohara A."/>
            <person name="Yoshida Y."/>
            <person name="Fujiwara M."/>
            <person name="Mori M."/>
            <person name="Tomita M."/>
            <person name="Arakawa K."/>
        </authorList>
    </citation>
    <scope>NUCLEOTIDE SEQUENCE [LARGE SCALE GENOMIC DNA]</scope>
</reference>
<sequence length="94" mass="11064">MDTNRLRPRTSQRFLPRANDDRECRFLAVHCSSYSKYEEGECPPQNSTVAEMGYHVKRTKLQPPARFYLRSNDKKPFCLEDGIRLRESGCGRFF</sequence>
<dbReference type="AlphaFoldDB" id="A0A4Y2U4L9"/>
<dbReference type="Proteomes" id="UP000499080">
    <property type="component" value="Unassembled WGS sequence"/>
</dbReference>
<keyword evidence="3" id="KW-1185">Reference proteome</keyword>
<dbReference type="SUPFAM" id="SSF53474">
    <property type="entry name" value="alpha/beta-Hydrolases"/>
    <property type="match status" value="1"/>
</dbReference>
<dbReference type="Gene3D" id="3.40.50.1820">
    <property type="entry name" value="alpha/beta hydrolase"/>
    <property type="match status" value="1"/>
</dbReference>
<name>A0A4Y2U4L9_ARAVE</name>
<dbReference type="EMBL" id="BGPR01033486">
    <property type="protein sequence ID" value="GBO07433.1"/>
    <property type="molecule type" value="Genomic_DNA"/>
</dbReference>
<accession>A0A4Y2U4L9</accession>